<dbReference type="InterPro" id="IPR016181">
    <property type="entry name" value="Acyl_CoA_acyltransferase"/>
</dbReference>
<keyword evidence="3" id="KW-1185">Reference proteome</keyword>
<dbReference type="Gene3D" id="3.40.630.30">
    <property type="match status" value="1"/>
</dbReference>
<feature type="domain" description="N-acetyltransferase" evidence="1">
    <location>
        <begin position="43"/>
        <end position="179"/>
    </location>
</feature>
<reference evidence="2" key="1">
    <citation type="submission" date="2022-07" db="EMBL/GenBank/DDBJ databases">
        <title>Complete Genome Sequence of the Radioresistant Bacterium Deinococcus aetherius ST0316, Isolated from the Air Dust collected in Lower Stratosphere above Japan.</title>
        <authorList>
            <person name="Satoh K."/>
            <person name="Hagiwara K."/>
            <person name="Katsumata K."/>
            <person name="Kubo A."/>
            <person name="Yokobori S."/>
            <person name="Yamagishi A."/>
            <person name="Oono Y."/>
            <person name="Narumi I."/>
        </authorList>
    </citation>
    <scope>NUCLEOTIDE SEQUENCE</scope>
    <source>
        <strain evidence="2">ST0316</strain>
    </source>
</reference>
<dbReference type="PROSITE" id="PS51186">
    <property type="entry name" value="GNAT"/>
    <property type="match status" value="1"/>
</dbReference>
<evidence type="ECO:0000259" key="1">
    <source>
        <dbReference type="PROSITE" id="PS51186"/>
    </source>
</evidence>
<dbReference type="InterPro" id="IPR051908">
    <property type="entry name" value="Ribosomal_N-acetyltransferase"/>
</dbReference>
<dbReference type="PANTHER" id="PTHR43441:SF6">
    <property type="entry name" value="N-ACETYLTRANSFERASE DOMAIN-CONTAINING PROTEIN"/>
    <property type="match status" value="1"/>
</dbReference>
<dbReference type="Pfam" id="PF13302">
    <property type="entry name" value="Acetyltransf_3"/>
    <property type="match status" value="1"/>
</dbReference>
<sequence length="179" mass="19342">MPTAPLPTPRLWLLPLTRAVVETRLRRETFQLPFDLGGHPVPVHFAPAWPGDLLPVFPLFLADFHFGGTDELPGSWIIVERTSHIAVGTVGTKGDPDAAGLVEIGYGLTPEARGRGLMTEAGRTFLPWLLARPDVRGVTAQTARGNRASERVLEGLGFARTGEGWSVEDGPLTVWTCVG</sequence>
<proteinExistence type="predicted"/>
<dbReference type="EMBL" id="AP026560">
    <property type="protein sequence ID" value="BDP40529.1"/>
    <property type="molecule type" value="Genomic_DNA"/>
</dbReference>
<dbReference type="RefSeq" id="WP_264776371.1">
    <property type="nucleotide sequence ID" value="NZ_AP026560.1"/>
</dbReference>
<evidence type="ECO:0000313" key="3">
    <source>
        <dbReference type="Proteomes" id="UP001064971"/>
    </source>
</evidence>
<protein>
    <submittedName>
        <fullName evidence="2">N-acetyltransferase</fullName>
    </submittedName>
</protein>
<dbReference type="InterPro" id="IPR000182">
    <property type="entry name" value="GNAT_dom"/>
</dbReference>
<accession>A0ABN6RF81</accession>
<name>A0ABN6RF81_9DEIO</name>
<evidence type="ECO:0000313" key="2">
    <source>
        <dbReference type="EMBL" id="BDP40529.1"/>
    </source>
</evidence>
<gene>
    <name evidence="2" type="ORF">DAETH_04980</name>
</gene>
<organism evidence="2 3">
    <name type="scientific">Deinococcus aetherius</name>
    <dbReference type="NCBI Taxonomy" id="200252"/>
    <lineage>
        <taxon>Bacteria</taxon>
        <taxon>Thermotogati</taxon>
        <taxon>Deinococcota</taxon>
        <taxon>Deinococci</taxon>
        <taxon>Deinococcales</taxon>
        <taxon>Deinococcaceae</taxon>
        <taxon>Deinococcus</taxon>
    </lineage>
</organism>
<dbReference type="Proteomes" id="UP001064971">
    <property type="component" value="Chromosome"/>
</dbReference>
<dbReference type="SUPFAM" id="SSF55729">
    <property type="entry name" value="Acyl-CoA N-acyltransferases (Nat)"/>
    <property type="match status" value="1"/>
</dbReference>
<dbReference type="PANTHER" id="PTHR43441">
    <property type="entry name" value="RIBOSOMAL-PROTEIN-SERINE ACETYLTRANSFERASE"/>
    <property type="match status" value="1"/>
</dbReference>